<proteinExistence type="predicted"/>
<keyword evidence="1" id="KW-1133">Transmembrane helix</keyword>
<keyword evidence="3" id="KW-1185">Reference proteome</keyword>
<evidence type="ECO:0000313" key="2">
    <source>
        <dbReference type="EMBL" id="MBB4037377.1"/>
    </source>
</evidence>
<accession>A0A840CMT0</accession>
<dbReference type="AlphaFoldDB" id="A0A840CMT0"/>
<dbReference type="Proteomes" id="UP000555103">
    <property type="component" value="Unassembled WGS sequence"/>
</dbReference>
<gene>
    <name evidence="2" type="ORF">GGR21_003294</name>
</gene>
<reference evidence="2 3" key="1">
    <citation type="submission" date="2020-08" db="EMBL/GenBank/DDBJ databases">
        <title>Genomic Encyclopedia of Type Strains, Phase IV (KMG-IV): sequencing the most valuable type-strain genomes for metagenomic binning, comparative biology and taxonomic classification.</title>
        <authorList>
            <person name="Goeker M."/>
        </authorList>
    </citation>
    <scope>NUCLEOTIDE SEQUENCE [LARGE SCALE GENOMIC DNA]</scope>
    <source>
        <strain evidence="2 3">DSM 104969</strain>
    </source>
</reference>
<sequence>MEKIASKVENDRIIIYIGLLLFVINSSFFHNIYVLHISAVIISLSFIYGVFLLVKYIGKDWIIKHKWASFMFFFGLLFSLVIIIEYLLIVFNIIEL</sequence>
<comment type="caution">
    <text evidence="2">The sequence shown here is derived from an EMBL/GenBank/DDBJ whole genome shotgun (WGS) entry which is preliminary data.</text>
</comment>
<name>A0A840CMT0_9BACT</name>
<dbReference type="EMBL" id="JACIEP010000013">
    <property type="protein sequence ID" value="MBB4037377.1"/>
    <property type="molecule type" value="Genomic_DNA"/>
</dbReference>
<feature type="transmembrane region" description="Helical" evidence="1">
    <location>
        <begin position="35"/>
        <end position="58"/>
    </location>
</feature>
<evidence type="ECO:0000313" key="3">
    <source>
        <dbReference type="Proteomes" id="UP000555103"/>
    </source>
</evidence>
<feature type="transmembrane region" description="Helical" evidence="1">
    <location>
        <begin position="12"/>
        <end position="29"/>
    </location>
</feature>
<organism evidence="2 3">
    <name type="scientific">Dysgonomonas hofstadii</name>
    <dbReference type="NCBI Taxonomy" id="637886"/>
    <lineage>
        <taxon>Bacteria</taxon>
        <taxon>Pseudomonadati</taxon>
        <taxon>Bacteroidota</taxon>
        <taxon>Bacteroidia</taxon>
        <taxon>Bacteroidales</taxon>
        <taxon>Dysgonomonadaceae</taxon>
        <taxon>Dysgonomonas</taxon>
    </lineage>
</organism>
<evidence type="ECO:0000256" key="1">
    <source>
        <dbReference type="SAM" id="Phobius"/>
    </source>
</evidence>
<keyword evidence="1" id="KW-0812">Transmembrane</keyword>
<protein>
    <submittedName>
        <fullName evidence="2">Uncharacterized protein</fullName>
    </submittedName>
</protein>
<feature type="transmembrane region" description="Helical" evidence="1">
    <location>
        <begin position="70"/>
        <end position="94"/>
    </location>
</feature>
<keyword evidence="1" id="KW-0472">Membrane</keyword>